<evidence type="ECO:0000256" key="5">
    <source>
        <dbReference type="ARBA" id="ARBA00023136"/>
    </source>
</evidence>
<feature type="transmembrane region" description="Helical" evidence="6">
    <location>
        <begin position="26"/>
        <end position="48"/>
    </location>
</feature>
<dbReference type="PANTHER" id="PTHR43124:SF10">
    <property type="entry name" value="PURINE EFFLUX PUMP PBUE"/>
    <property type="match status" value="1"/>
</dbReference>
<organism evidence="8">
    <name type="scientific">Streptomyces haneummycinicus</name>
    <dbReference type="NCBI Taxonomy" id="3074435"/>
    <lineage>
        <taxon>Bacteria</taxon>
        <taxon>Bacillati</taxon>
        <taxon>Actinomycetota</taxon>
        <taxon>Actinomycetes</taxon>
        <taxon>Kitasatosporales</taxon>
        <taxon>Streptomycetaceae</taxon>
        <taxon>Streptomyces</taxon>
    </lineage>
</organism>
<reference evidence="8" key="2">
    <citation type="submission" date="2024-07" db="EMBL/GenBank/DDBJ databases">
        <title>Streptomyces haneummycinica sp. nov., a new antibiotic-producing actinobacterium isolated from marine sediment.</title>
        <authorList>
            <person name="Uemura M."/>
            <person name="Hamada M."/>
            <person name="Hirano S."/>
            <person name="Kobayashi K."/>
            <person name="Ohshiro T."/>
            <person name="Kobayashi T."/>
            <person name="Terahara T."/>
        </authorList>
    </citation>
    <scope>NUCLEOTIDE SEQUENCE</scope>
    <source>
        <strain evidence="8">KM77-8</strain>
    </source>
</reference>
<keyword evidence="4 6" id="KW-1133">Transmembrane helix</keyword>
<evidence type="ECO:0000313" key="8">
    <source>
        <dbReference type="EMBL" id="BFO19245.1"/>
    </source>
</evidence>
<dbReference type="SUPFAM" id="SSF103473">
    <property type="entry name" value="MFS general substrate transporter"/>
    <property type="match status" value="1"/>
</dbReference>
<dbReference type="InterPro" id="IPR050189">
    <property type="entry name" value="MFS_Efflux_Transporters"/>
</dbReference>
<dbReference type="GO" id="GO:0022857">
    <property type="term" value="F:transmembrane transporter activity"/>
    <property type="evidence" value="ECO:0007669"/>
    <property type="project" value="InterPro"/>
</dbReference>
<dbReference type="Pfam" id="PF07690">
    <property type="entry name" value="MFS_1"/>
    <property type="match status" value="1"/>
</dbReference>
<feature type="transmembrane region" description="Helical" evidence="6">
    <location>
        <begin position="113"/>
        <end position="132"/>
    </location>
</feature>
<dbReference type="InterPro" id="IPR036259">
    <property type="entry name" value="MFS_trans_sf"/>
</dbReference>
<feature type="domain" description="Major facilitator superfamily (MFS) profile" evidence="7">
    <location>
        <begin position="1"/>
        <end position="192"/>
    </location>
</feature>
<dbReference type="PANTHER" id="PTHR43124">
    <property type="entry name" value="PURINE EFFLUX PUMP PBUE"/>
    <property type="match status" value="1"/>
</dbReference>
<dbReference type="PROSITE" id="PS50850">
    <property type="entry name" value="MFS"/>
    <property type="match status" value="1"/>
</dbReference>
<dbReference type="InterPro" id="IPR011701">
    <property type="entry name" value="MFS"/>
</dbReference>
<keyword evidence="3 6" id="KW-0812">Transmembrane</keyword>
<evidence type="ECO:0000256" key="4">
    <source>
        <dbReference type="ARBA" id="ARBA00022989"/>
    </source>
</evidence>
<protein>
    <recommendedName>
        <fullName evidence="7">Major facilitator superfamily (MFS) profile domain-containing protein</fullName>
    </recommendedName>
</protein>
<dbReference type="EMBL" id="AP035768">
    <property type="protein sequence ID" value="BFO19245.1"/>
    <property type="molecule type" value="Genomic_DNA"/>
</dbReference>
<evidence type="ECO:0000256" key="6">
    <source>
        <dbReference type="SAM" id="Phobius"/>
    </source>
</evidence>
<evidence type="ECO:0000259" key="7">
    <source>
        <dbReference type="PROSITE" id="PS50850"/>
    </source>
</evidence>
<keyword evidence="5 6" id="KW-0472">Membrane</keyword>
<proteinExistence type="predicted"/>
<dbReference type="GO" id="GO:0005886">
    <property type="term" value="C:plasma membrane"/>
    <property type="evidence" value="ECO:0007669"/>
    <property type="project" value="UniProtKB-SubCell"/>
</dbReference>
<comment type="subcellular location">
    <subcellularLocation>
        <location evidence="1">Cell membrane</location>
        <topology evidence="1">Multi-pass membrane protein</topology>
    </subcellularLocation>
</comment>
<dbReference type="AlphaFoldDB" id="A0AAT9HPA0"/>
<evidence type="ECO:0000256" key="1">
    <source>
        <dbReference type="ARBA" id="ARBA00004651"/>
    </source>
</evidence>
<keyword evidence="2" id="KW-1003">Cell membrane</keyword>
<name>A0AAT9HPA0_9ACTN</name>
<evidence type="ECO:0000256" key="2">
    <source>
        <dbReference type="ARBA" id="ARBA00022475"/>
    </source>
</evidence>
<feature type="transmembrane region" description="Helical" evidence="6">
    <location>
        <begin position="144"/>
        <end position="164"/>
    </location>
</feature>
<gene>
    <name evidence="8" type="ORF">SHKM778_56330</name>
</gene>
<evidence type="ECO:0000256" key="3">
    <source>
        <dbReference type="ARBA" id="ARBA00022692"/>
    </source>
</evidence>
<dbReference type="Gene3D" id="1.20.1250.20">
    <property type="entry name" value="MFS general substrate transporter like domains"/>
    <property type="match status" value="1"/>
</dbReference>
<feature type="transmembrane region" description="Helical" evidence="6">
    <location>
        <begin position="86"/>
        <end position="106"/>
    </location>
</feature>
<accession>A0AAT9HPA0</accession>
<dbReference type="InterPro" id="IPR020846">
    <property type="entry name" value="MFS_dom"/>
</dbReference>
<feature type="transmembrane region" description="Helical" evidence="6">
    <location>
        <begin position="55"/>
        <end position="74"/>
    </location>
</feature>
<sequence>MGTDAFITAGFLPSMAHSLHVSSSAAGQSVTLFAAAYAVLSPVLATLTARLPRRALLVGALTVLGLANLLSALAPNYPVLMASRVIAAAGAAAYTPNAGAVSAALVRAELRARALAVVIGGLTVATALGVPLGNVVARWTSWRIAFGGVAALCVLCAVGVFLVMPRLPEPAGCRCAPGWPCCARPACCPCCR</sequence>
<reference evidence="8" key="1">
    <citation type="submission" date="2024-06" db="EMBL/GenBank/DDBJ databases">
        <authorList>
            <consortium name="consrtm"/>
            <person name="Uemura M."/>
            <person name="Terahara T."/>
        </authorList>
    </citation>
    <scope>NUCLEOTIDE SEQUENCE</scope>
    <source>
        <strain evidence="8">KM77-8</strain>
    </source>
</reference>